<evidence type="ECO:0000313" key="2">
    <source>
        <dbReference type="Proteomes" id="UP000027002"/>
    </source>
</evidence>
<dbReference type="InterPro" id="IPR046670">
    <property type="entry name" value="DUF6540"/>
</dbReference>
<dbReference type="OrthoDB" id="37659at2759"/>
<accession>A0A8E5MEQ2</accession>
<reference evidence="1" key="1">
    <citation type="submission" date="2020-03" db="EMBL/GenBank/DDBJ databases">
        <title>A mixture of massive structural variations and highly conserved coding sequences in Ustilaginoidea virens genome.</title>
        <authorList>
            <person name="Zhang K."/>
            <person name="Zhao Z."/>
            <person name="Zhang Z."/>
            <person name="Li Y."/>
            <person name="Hsiang T."/>
            <person name="Sun W."/>
        </authorList>
    </citation>
    <scope>NUCLEOTIDE SEQUENCE</scope>
    <source>
        <strain evidence="1">UV-8b</strain>
    </source>
</reference>
<keyword evidence="2" id="KW-1185">Reference proteome</keyword>
<dbReference type="KEGG" id="uvi:66061630"/>
<dbReference type="GeneID" id="66061630"/>
<evidence type="ECO:0000313" key="1">
    <source>
        <dbReference type="EMBL" id="QUC16611.1"/>
    </source>
</evidence>
<dbReference type="EMBL" id="CP072753">
    <property type="protein sequence ID" value="QUC16611.1"/>
    <property type="molecule type" value="Genomic_DNA"/>
</dbReference>
<sequence length="197" mass="22133">MLSTNALGRYAITMTAKPIMPVEFTAGMDEAHAKMVGYIRTGISARPSSRPIMPKTKFKIYIAVQKGDPVDFSKYRHTGIWCVPEDGSSHYYYHVKGLTGEFIFERRKNFDPTASRTFAKRVKVGTTRHSLTPSELAIQMESVPVANNDPEFNCQQWVDYALRALCHANYLTAEQYSAGLNEMLDAAMEAKDESSAY</sequence>
<dbReference type="Pfam" id="PF20174">
    <property type="entry name" value="DUF6540"/>
    <property type="match status" value="1"/>
</dbReference>
<organism evidence="1 2">
    <name type="scientific">Ustilaginoidea virens</name>
    <name type="common">Rice false smut fungus</name>
    <name type="synonym">Villosiclava virens</name>
    <dbReference type="NCBI Taxonomy" id="1159556"/>
    <lineage>
        <taxon>Eukaryota</taxon>
        <taxon>Fungi</taxon>
        <taxon>Dikarya</taxon>
        <taxon>Ascomycota</taxon>
        <taxon>Pezizomycotina</taxon>
        <taxon>Sordariomycetes</taxon>
        <taxon>Hypocreomycetidae</taxon>
        <taxon>Hypocreales</taxon>
        <taxon>Clavicipitaceae</taxon>
        <taxon>Ustilaginoidea</taxon>
    </lineage>
</organism>
<dbReference type="AlphaFoldDB" id="A0A8E5MEQ2"/>
<proteinExistence type="predicted"/>
<protein>
    <submittedName>
        <fullName evidence="1">Uncharacterized protein</fullName>
    </submittedName>
</protein>
<name>A0A8E5MEQ2_USTVR</name>
<gene>
    <name evidence="1" type="ORF">UV8b_00852</name>
</gene>
<dbReference type="Proteomes" id="UP000027002">
    <property type="component" value="Chromosome 1"/>
</dbReference>
<dbReference type="RefSeq" id="XP_042994284.1">
    <property type="nucleotide sequence ID" value="XM_043138350.1"/>
</dbReference>